<keyword evidence="3" id="KW-1185">Reference proteome</keyword>
<reference evidence="2" key="1">
    <citation type="submission" date="2021-05" db="EMBL/GenBank/DDBJ databases">
        <authorList>
            <person name="Arsene-Ploetze F."/>
        </authorList>
    </citation>
    <scope>NUCLEOTIDE SEQUENCE</scope>
    <source>
        <strain evidence="2">DSM 42138</strain>
    </source>
</reference>
<accession>A0A9W4GQA8</accession>
<evidence type="ECO:0000313" key="2">
    <source>
        <dbReference type="EMBL" id="CAG6393209.1"/>
    </source>
</evidence>
<feature type="region of interest" description="Disordered" evidence="1">
    <location>
        <begin position="76"/>
        <end position="119"/>
    </location>
</feature>
<dbReference type="AlphaFoldDB" id="A0A9W4GQA8"/>
<proteinExistence type="predicted"/>
<evidence type="ECO:0000313" key="3">
    <source>
        <dbReference type="Proteomes" id="UP001152519"/>
    </source>
</evidence>
<name>A0A9W4GQA8_9ACTN</name>
<sequence>MMVSATELRNRLMSGAMSVDARKKPKRAATIAGPTFIDLDRIITTRTIASNSAADREITTADHFLFRFLAGPGTAAAPPASPVPMVPPVTDNQRPYDTRPIVPFPWASPGTPRATPGRR</sequence>
<organism evidence="2 3">
    <name type="scientific">Actinacidiphila cocklensis</name>
    <dbReference type="NCBI Taxonomy" id="887465"/>
    <lineage>
        <taxon>Bacteria</taxon>
        <taxon>Bacillati</taxon>
        <taxon>Actinomycetota</taxon>
        <taxon>Actinomycetes</taxon>
        <taxon>Kitasatosporales</taxon>
        <taxon>Streptomycetaceae</taxon>
        <taxon>Actinacidiphila</taxon>
    </lineage>
</organism>
<gene>
    <name evidence="2" type="ORF">SCOCK_20240</name>
</gene>
<evidence type="ECO:0000256" key="1">
    <source>
        <dbReference type="SAM" id="MobiDB-lite"/>
    </source>
</evidence>
<comment type="caution">
    <text evidence="2">The sequence shown here is derived from an EMBL/GenBank/DDBJ whole genome shotgun (WGS) entry which is preliminary data.</text>
</comment>
<dbReference type="Proteomes" id="UP001152519">
    <property type="component" value="Unassembled WGS sequence"/>
</dbReference>
<dbReference type="EMBL" id="CAJSLV010000048">
    <property type="protein sequence ID" value="CAG6393209.1"/>
    <property type="molecule type" value="Genomic_DNA"/>
</dbReference>
<protein>
    <submittedName>
        <fullName evidence="2">Uncharacterized protein</fullName>
    </submittedName>
</protein>